<dbReference type="GO" id="GO:0007169">
    <property type="term" value="P:cell surface receptor protein tyrosine kinase signaling pathway"/>
    <property type="evidence" value="ECO:0000318"/>
    <property type="project" value="GO_Central"/>
</dbReference>
<dbReference type="GO" id="GO:0007265">
    <property type="term" value="P:Ras protein signal transduction"/>
    <property type="evidence" value="ECO:0000318"/>
    <property type="project" value="GO_Central"/>
</dbReference>
<dbReference type="InterPro" id="IPR037751">
    <property type="entry name" value="Dok1/2/3_PTB"/>
</dbReference>
<dbReference type="PROSITE" id="PS51064">
    <property type="entry name" value="IRS_PTB"/>
    <property type="match status" value="1"/>
</dbReference>
<keyword evidence="7" id="KW-1185">Reference proteome</keyword>
<dbReference type="PANTHER" id="PTHR21258:SF14">
    <property type="entry name" value="DOCKING PROTEIN 2"/>
    <property type="match status" value="1"/>
</dbReference>
<dbReference type="GO" id="GO:0005737">
    <property type="term" value="C:cytoplasm"/>
    <property type="evidence" value="ECO:0000318"/>
    <property type="project" value="GO_Central"/>
</dbReference>
<proteinExistence type="inferred from homology"/>
<dbReference type="OMA" id="DWTQKLC"/>
<dbReference type="Bgee" id="ENSLOCG00000014900">
    <property type="expression patterns" value="Expressed in bone element and 13 other cell types or tissues"/>
</dbReference>
<dbReference type="SMART" id="SM01244">
    <property type="entry name" value="IRS"/>
    <property type="match status" value="1"/>
</dbReference>
<feature type="region of interest" description="Disordered" evidence="3">
    <location>
        <begin position="356"/>
        <end position="384"/>
    </location>
</feature>
<evidence type="ECO:0000313" key="7">
    <source>
        <dbReference type="Proteomes" id="UP000018468"/>
    </source>
</evidence>
<evidence type="ECO:0000259" key="5">
    <source>
        <dbReference type="PROSITE" id="PS51064"/>
    </source>
</evidence>
<feature type="compositionally biased region" description="Acidic residues" evidence="3">
    <location>
        <begin position="519"/>
        <end position="533"/>
    </location>
</feature>
<dbReference type="EMBL" id="AHAT01006244">
    <property type="status" value="NOT_ANNOTATED_CDS"/>
    <property type="molecule type" value="Genomic_DNA"/>
</dbReference>
<keyword evidence="2" id="KW-0597">Phosphoprotein</keyword>
<dbReference type="SMART" id="SM00310">
    <property type="entry name" value="PTBI"/>
    <property type="match status" value="1"/>
</dbReference>
<dbReference type="GeneID" id="102687260"/>
<accession>W5NCI8</accession>
<dbReference type="InterPro" id="IPR002404">
    <property type="entry name" value="IRS_PTB"/>
</dbReference>
<reference evidence="6" key="3">
    <citation type="submission" date="2025-09" db="UniProtKB">
        <authorList>
            <consortium name="Ensembl"/>
        </authorList>
    </citation>
    <scope>IDENTIFICATION</scope>
</reference>
<dbReference type="KEGG" id="loc:102687260"/>
<dbReference type="OrthoDB" id="6020914at2759"/>
<evidence type="ECO:0000256" key="1">
    <source>
        <dbReference type="ARBA" id="ARBA00010955"/>
    </source>
</evidence>
<dbReference type="SMART" id="SM00233">
    <property type="entry name" value="PH"/>
    <property type="match status" value="1"/>
</dbReference>
<evidence type="ECO:0000313" key="6">
    <source>
        <dbReference type="Ensembl" id="ENSLOCP00000018347.1"/>
    </source>
</evidence>
<dbReference type="CDD" id="cd01203">
    <property type="entry name" value="PTB_DOK1_DOK2_DOK3"/>
    <property type="match status" value="1"/>
</dbReference>
<dbReference type="InterPro" id="IPR011993">
    <property type="entry name" value="PH-like_dom_sf"/>
</dbReference>
<dbReference type="SUPFAM" id="SSF50729">
    <property type="entry name" value="PH domain-like"/>
    <property type="match status" value="2"/>
</dbReference>
<dbReference type="InParanoid" id="W5NCI8"/>
<comment type="similarity">
    <text evidence="1">Belongs to the DOK family. Type A subfamily.</text>
</comment>
<dbReference type="EMBL" id="AHAT01006245">
    <property type="status" value="NOT_ANNOTATED_CDS"/>
    <property type="molecule type" value="Genomic_DNA"/>
</dbReference>
<feature type="compositionally biased region" description="Basic and acidic residues" evidence="3">
    <location>
        <begin position="362"/>
        <end position="371"/>
    </location>
</feature>
<dbReference type="InterPro" id="IPR001849">
    <property type="entry name" value="PH_domain"/>
</dbReference>
<dbReference type="HOGENOM" id="CLU_030101_2_0_1"/>
<feature type="domain" description="PH" evidence="4">
    <location>
        <begin position="4"/>
        <end position="121"/>
    </location>
</feature>
<feature type="region of interest" description="Disordered" evidence="3">
    <location>
        <begin position="270"/>
        <end position="290"/>
    </location>
</feature>
<feature type="region of interest" description="Disordered" evidence="3">
    <location>
        <begin position="401"/>
        <end position="424"/>
    </location>
</feature>
<dbReference type="Pfam" id="PF02174">
    <property type="entry name" value="IRS"/>
    <property type="match status" value="1"/>
</dbReference>
<organism evidence="6 7">
    <name type="scientific">Lepisosteus oculatus</name>
    <name type="common">Spotted gar</name>
    <dbReference type="NCBI Taxonomy" id="7918"/>
    <lineage>
        <taxon>Eukaryota</taxon>
        <taxon>Metazoa</taxon>
        <taxon>Chordata</taxon>
        <taxon>Craniata</taxon>
        <taxon>Vertebrata</taxon>
        <taxon>Euteleostomi</taxon>
        <taxon>Actinopterygii</taxon>
        <taxon>Neopterygii</taxon>
        <taxon>Holostei</taxon>
        <taxon>Semionotiformes</taxon>
        <taxon>Lepisosteidae</taxon>
        <taxon>Lepisosteus</taxon>
    </lineage>
</organism>
<reference evidence="7" key="1">
    <citation type="submission" date="2011-12" db="EMBL/GenBank/DDBJ databases">
        <title>The Draft Genome of Lepisosteus oculatus.</title>
        <authorList>
            <consortium name="The Broad Institute Genome Assembly &amp; Analysis Group"/>
            <consortium name="Computational R&amp;D Group"/>
            <consortium name="and Sequencing Platform"/>
            <person name="Di Palma F."/>
            <person name="Alfoldi J."/>
            <person name="Johnson J."/>
            <person name="Berlin A."/>
            <person name="Gnerre S."/>
            <person name="Jaffe D."/>
            <person name="MacCallum I."/>
            <person name="Young S."/>
            <person name="Walker B.J."/>
            <person name="Lander E.S."/>
            <person name="Lindblad-Toh K."/>
        </authorList>
    </citation>
    <scope>NUCLEOTIDE SEQUENCE [LARGE SCALE GENOMIC DNA]</scope>
</reference>
<reference evidence="6" key="2">
    <citation type="submission" date="2025-08" db="UniProtKB">
        <authorList>
            <consortium name="Ensembl"/>
        </authorList>
    </citation>
    <scope>IDENTIFICATION</scope>
</reference>
<feature type="region of interest" description="Disordered" evidence="3">
    <location>
        <begin position="494"/>
        <end position="534"/>
    </location>
</feature>
<dbReference type="InterPro" id="IPR050996">
    <property type="entry name" value="Docking_Protein_DOK"/>
</dbReference>
<protein>
    <submittedName>
        <fullName evidence="6">Docking protein 2</fullName>
    </submittedName>
</protein>
<dbReference type="Gene3D" id="2.30.29.30">
    <property type="entry name" value="Pleckstrin-homology domain (PH domain)/Phosphotyrosine-binding domain (PTB)"/>
    <property type="match status" value="2"/>
</dbReference>
<evidence type="ECO:0000256" key="2">
    <source>
        <dbReference type="ARBA" id="ARBA00022553"/>
    </source>
</evidence>
<dbReference type="AlphaFoldDB" id="W5NCI8"/>
<evidence type="ECO:0000256" key="3">
    <source>
        <dbReference type="SAM" id="MobiDB-lite"/>
    </source>
</evidence>
<dbReference type="eggNOG" id="KOG4047">
    <property type="taxonomic scope" value="Eukaryota"/>
</dbReference>
<dbReference type="Proteomes" id="UP000018468">
    <property type="component" value="Linkage group LG1"/>
</dbReference>
<dbReference type="Ensembl" id="ENSLOCT00000018379.1">
    <property type="protein sequence ID" value="ENSLOCP00000018347.1"/>
    <property type="gene ID" value="ENSLOCG00000014900.1"/>
</dbReference>
<dbReference type="CTD" id="101882881"/>
<dbReference type="PANTHER" id="PTHR21258">
    <property type="entry name" value="DOCKING PROTEIN RELATED"/>
    <property type="match status" value="1"/>
</dbReference>
<dbReference type="Pfam" id="PF00169">
    <property type="entry name" value="PH"/>
    <property type="match status" value="1"/>
</dbReference>
<name>W5NCI8_LEPOC</name>
<dbReference type="GeneTree" id="ENSGT00940000159868"/>
<evidence type="ECO:0000259" key="4">
    <source>
        <dbReference type="PROSITE" id="PS50003"/>
    </source>
</evidence>
<dbReference type="PROSITE" id="PS50003">
    <property type="entry name" value="PH_DOMAIN"/>
    <property type="match status" value="1"/>
</dbReference>
<sequence>MEEAIRKQGVLYLQQQRFGKKWKKVWSTVYGESTCSIARMEFFECKDSGAHTEKPDKALRKQENKKVIKLSDCIRVSEVEMDGCPKDCVPFLVETTEKLFVFAAESAELEDWTQKLCETAFPMNWNERPSLSKRNSLQHSVRGDSSAAPMEENSLYNTRESVKEFKVTIRKTEATERCRLRGMYILRADFENLVLKDTKTGEALYTWPYRFLRRFGRDKVTFSFEAGRRCTSGEGNFEFETRQGNSLFQAIESAINVQKSTLAHHMKHFSSTEGDALPSPRSQAVGASGTYSMVSEVQGEVQQGSRQRMDLPSETLLSGVKSLTLDSRSTPRKPQVKTIASCPILSQEDQTYSQISMAPGEPLDHGKDRGPQKSQGKSSHRESEYAVPFDTIAKNLASTFRTFSIPTPEETGSERGRGKVPLEAPDPLYDSIDESAMNRAKIHKPAAYTRAEHIYDEPEGCAVAAATGTSLYDDPEEVKGYAWKLQAASMDPAGHEYPYNPSVDDYAVPKPPKKVLSTEESDEDVQDQEEENLDTTYDNVMLKSMEKMNKK</sequence>
<feature type="domain" description="IRS-type PTB" evidence="5">
    <location>
        <begin position="161"/>
        <end position="265"/>
    </location>
</feature>
<dbReference type="STRING" id="7918.ENSLOCP00000018347"/>